<protein>
    <submittedName>
        <fullName evidence="5">TetR-like C-terminal domain-containing protein</fullName>
    </submittedName>
</protein>
<evidence type="ECO:0000256" key="3">
    <source>
        <dbReference type="PROSITE-ProRule" id="PRU00335"/>
    </source>
</evidence>
<evidence type="ECO:0000313" key="6">
    <source>
        <dbReference type="Proteomes" id="UP001597221"/>
    </source>
</evidence>
<dbReference type="PROSITE" id="PS50977">
    <property type="entry name" value="HTH_TETR_2"/>
    <property type="match status" value="1"/>
</dbReference>
<keyword evidence="6" id="KW-1185">Reference proteome</keyword>
<dbReference type="PANTHER" id="PTHR43479:SF7">
    <property type="entry name" value="TETR-FAMILY TRANSCRIPTIONAL REGULATOR"/>
    <property type="match status" value="1"/>
</dbReference>
<feature type="DNA-binding region" description="H-T-H motif" evidence="3">
    <location>
        <begin position="31"/>
        <end position="50"/>
    </location>
</feature>
<evidence type="ECO:0000313" key="5">
    <source>
        <dbReference type="EMBL" id="MFD1610079.1"/>
    </source>
</evidence>
<dbReference type="InterPro" id="IPR039532">
    <property type="entry name" value="TetR_C_Firmicutes"/>
</dbReference>
<evidence type="ECO:0000256" key="2">
    <source>
        <dbReference type="ARBA" id="ARBA00023125"/>
    </source>
</evidence>
<accession>A0ABW4HWT7</accession>
<dbReference type="EMBL" id="JBHUDE010000167">
    <property type="protein sequence ID" value="MFD1610079.1"/>
    <property type="molecule type" value="Genomic_DNA"/>
</dbReference>
<gene>
    <name evidence="5" type="ORF">ACFSBH_20910</name>
</gene>
<comment type="caution">
    <text evidence="5">The sequence shown here is derived from an EMBL/GenBank/DDBJ whole genome shotgun (WGS) entry which is preliminary data.</text>
</comment>
<dbReference type="SUPFAM" id="SSF46689">
    <property type="entry name" value="Homeodomain-like"/>
    <property type="match status" value="1"/>
</dbReference>
<name>A0ABW4HWT7_9BACI</name>
<organism evidence="5 6">
    <name type="scientific">Oceanobacillus luteolus</name>
    <dbReference type="NCBI Taxonomy" id="1274358"/>
    <lineage>
        <taxon>Bacteria</taxon>
        <taxon>Bacillati</taxon>
        <taxon>Bacillota</taxon>
        <taxon>Bacilli</taxon>
        <taxon>Bacillales</taxon>
        <taxon>Bacillaceae</taxon>
        <taxon>Oceanobacillus</taxon>
    </lineage>
</organism>
<keyword evidence="1" id="KW-0678">Repressor</keyword>
<feature type="domain" description="HTH tetR-type" evidence="4">
    <location>
        <begin position="8"/>
        <end position="68"/>
    </location>
</feature>
<evidence type="ECO:0000256" key="1">
    <source>
        <dbReference type="ARBA" id="ARBA00022491"/>
    </source>
</evidence>
<dbReference type="PANTHER" id="PTHR43479">
    <property type="entry name" value="ACREF/ENVCD OPERON REPRESSOR-RELATED"/>
    <property type="match status" value="1"/>
</dbReference>
<sequence length="182" mass="21922">MKKDLRIIKTEESLRKALLTLLQTKPLETITISELCRLAKINRGTFYLHYKDVHGVFRHYFEVIVKDLRKAYEKPYLKTNFRIDNITPDMVEIFVHVKKYQEFYQIVFDEKIPMTYYYLVFDTIRTFMSESLNSNMETGEDFDFLISFHANAILGIIIEWHKRDYITPIKEMNERLIKFVSL</sequence>
<keyword evidence="2 3" id="KW-0238">DNA-binding</keyword>
<dbReference type="Proteomes" id="UP001597221">
    <property type="component" value="Unassembled WGS sequence"/>
</dbReference>
<dbReference type="Pfam" id="PF14278">
    <property type="entry name" value="TetR_C_8"/>
    <property type="match status" value="1"/>
</dbReference>
<proteinExistence type="predicted"/>
<evidence type="ECO:0000259" key="4">
    <source>
        <dbReference type="PROSITE" id="PS50977"/>
    </source>
</evidence>
<dbReference type="RefSeq" id="WP_379599552.1">
    <property type="nucleotide sequence ID" value="NZ_JBHUDE010000167.1"/>
</dbReference>
<dbReference type="InterPro" id="IPR050624">
    <property type="entry name" value="HTH-type_Tx_Regulator"/>
</dbReference>
<reference evidence="6" key="1">
    <citation type="journal article" date="2019" name="Int. J. Syst. Evol. Microbiol.">
        <title>The Global Catalogue of Microorganisms (GCM) 10K type strain sequencing project: providing services to taxonomists for standard genome sequencing and annotation.</title>
        <authorList>
            <consortium name="The Broad Institute Genomics Platform"/>
            <consortium name="The Broad Institute Genome Sequencing Center for Infectious Disease"/>
            <person name="Wu L."/>
            <person name="Ma J."/>
        </authorList>
    </citation>
    <scope>NUCLEOTIDE SEQUENCE [LARGE SCALE GENOMIC DNA]</scope>
    <source>
        <strain evidence="6">CGMCC 1.12376</strain>
    </source>
</reference>
<dbReference type="InterPro" id="IPR001647">
    <property type="entry name" value="HTH_TetR"/>
</dbReference>
<dbReference type="Gene3D" id="1.10.357.10">
    <property type="entry name" value="Tetracycline Repressor, domain 2"/>
    <property type="match status" value="1"/>
</dbReference>
<dbReference type="InterPro" id="IPR009057">
    <property type="entry name" value="Homeodomain-like_sf"/>
</dbReference>